<sequence>MVSNTFPNSLGHVPNKMIDLFLRYLITSLLCVLNVDPSYPTHVLWDLNPKNELANEEFRSLLFAERSFSLQWSRRRGPYHTVRPSTAKVNFRLRHKSGQPGGDVRSPTPAQLKNERESGGTRQSLFVTDQGVSARLIVHTNLVGLTSLKSQIRVPVGLFEKCNIEGSTSSLFEPSSRYSTAVLYDQIVAKFCNETGQIVTSHKTVVHEIEMVDSTCLPMTTINRITNPVYHYGRHKSTKKKSPYLIQCERFKGVAPSLPPVSLVAFFELNVKLCIVAERRKNLAPSELKKLRNKQRKARRKAEQESAQAREAQVKRDHHHKSRQQGDVEADAPQLDELIPDKLARVEDPLEQAIKFLQPLQTLAMNRIETHLMAFEVYYRKKKVLLMLQSLKRAHKVSPNNPKLHSCLIRFYEVINQNKGSWDAAVEEVVTQEAQLLFNGKDAKQLNKEFLEDNSHSLEAFLECCRMMYYLDNKTQSTALSLVTNLDNKYEDINLQVSRLNCCDVGAAEASGDVLTRNNCVDVTEALRRGDFGSCDAQLEEYIKKCHARFPYAAAFRPVSSTTSPSESNHVSQDQDNCNSN</sequence>
<evidence type="ECO:0000256" key="1">
    <source>
        <dbReference type="ARBA" id="ARBA00022737"/>
    </source>
</evidence>
<evidence type="ECO:0000313" key="5">
    <source>
        <dbReference type="Proteomes" id="UP000719412"/>
    </source>
</evidence>
<dbReference type="PANTHER" id="PTHR22767">
    <property type="entry name" value="N-TERMINAL ACETYLTRANSFERASE-RELATED"/>
    <property type="match status" value="1"/>
</dbReference>
<dbReference type="Proteomes" id="UP000719412">
    <property type="component" value="Unassembled WGS sequence"/>
</dbReference>
<dbReference type="EMBL" id="JABDTM020028458">
    <property type="protein sequence ID" value="KAH0808904.1"/>
    <property type="molecule type" value="Genomic_DNA"/>
</dbReference>
<proteinExistence type="predicted"/>
<dbReference type="AlphaFoldDB" id="A0A8J6H603"/>
<dbReference type="PANTHER" id="PTHR22767:SF2">
    <property type="entry name" value="N(ALPHA)-ACETYLTRANSFERASE 15_16, ISOFORM A"/>
    <property type="match status" value="1"/>
</dbReference>
<keyword evidence="5" id="KW-1185">Reference proteome</keyword>
<dbReference type="Pfam" id="PF12569">
    <property type="entry name" value="NatA_aux_su"/>
    <property type="match status" value="1"/>
</dbReference>
<accession>A0A8J6H603</accession>
<evidence type="ECO:0000313" key="4">
    <source>
        <dbReference type="EMBL" id="KAH0808904.1"/>
    </source>
</evidence>
<feature type="region of interest" description="Disordered" evidence="3">
    <location>
        <begin position="561"/>
        <end position="581"/>
    </location>
</feature>
<keyword evidence="2" id="KW-0802">TPR repeat</keyword>
<gene>
    <name evidence="4" type="ORF">GEV33_013886</name>
</gene>
<evidence type="ECO:0000256" key="3">
    <source>
        <dbReference type="SAM" id="MobiDB-lite"/>
    </source>
</evidence>
<reference evidence="4" key="2">
    <citation type="submission" date="2021-08" db="EMBL/GenBank/DDBJ databases">
        <authorList>
            <person name="Eriksson T."/>
        </authorList>
    </citation>
    <scope>NUCLEOTIDE SEQUENCE</scope>
    <source>
        <strain evidence="4">Stoneville</strain>
        <tissue evidence="4">Whole head</tissue>
    </source>
</reference>
<protein>
    <submittedName>
        <fullName evidence="4">Uncharacterized protein</fullName>
    </submittedName>
</protein>
<evidence type="ECO:0000256" key="2">
    <source>
        <dbReference type="ARBA" id="ARBA00022803"/>
    </source>
</evidence>
<feature type="region of interest" description="Disordered" evidence="3">
    <location>
        <begin position="287"/>
        <end position="331"/>
    </location>
</feature>
<reference evidence="4" key="1">
    <citation type="journal article" date="2020" name="J Insects Food Feed">
        <title>The yellow mealworm (Tenebrio molitor) genome: a resource for the emerging insects as food and feed industry.</title>
        <authorList>
            <person name="Eriksson T."/>
            <person name="Andere A."/>
            <person name="Kelstrup H."/>
            <person name="Emery V."/>
            <person name="Picard C."/>
        </authorList>
    </citation>
    <scope>NUCLEOTIDE SEQUENCE</scope>
    <source>
        <strain evidence="4">Stoneville</strain>
        <tissue evidence="4">Whole head</tissue>
    </source>
</reference>
<feature type="compositionally biased region" description="Basic residues" evidence="3">
    <location>
        <begin position="291"/>
        <end position="300"/>
    </location>
</feature>
<dbReference type="GO" id="GO:0031415">
    <property type="term" value="C:NatA complex"/>
    <property type="evidence" value="ECO:0007669"/>
    <property type="project" value="TreeGrafter"/>
</dbReference>
<comment type="caution">
    <text evidence="4">The sequence shown here is derived from an EMBL/GenBank/DDBJ whole genome shotgun (WGS) entry which is preliminary data.</text>
</comment>
<keyword evidence="1" id="KW-0677">Repeat</keyword>
<feature type="region of interest" description="Disordered" evidence="3">
    <location>
        <begin position="94"/>
        <end position="123"/>
    </location>
</feature>
<dbReference type="Gene3D" id="1.25.40.1010">
    <property type="match status" value="1"/>
</dbReference>
<dbReference type="InterPro" id="IPR021183">
    <property type="entry name" value="NatA_aux_su"/>
</dbReference>
<name>A0A8J6H603_TENMO</name>
<organism evidence="4 5">
    <name type="scientific">Tenebrio molitor</name>
    <name type="common">Yellow mealworm beetle</name>
    <dbReference type="NCBI Taxonomy" id="7067"/>
    <lineage>
        <taxon>Eukaryota</taxon>
        <taxon>Metazoa</taxon>
        <taxon>Ecdysozoa</taxon>
        <taxon>Arthropoda</taxon>
        <taxon>Hexapoda</taxon>
        <taxon>Insecta</taxon>
        <taxon>Pterygota</taxon>
        <taxon>Neoptera</taxon>
        <taxon>Endopterygota</taxon>
        <taxon>Coleoptera</taxon>
        <taxon>Polyphaga</taxon>
        <taxon>Cucujiformia</taxon>
        <taxon>Tenebrionidae</taxon>
        <taxon>Tenebrio</taxon>
    </lineage>
</organism>